<organism evidence="1 2">
    <name type="scientific">Portunus trituberculatus</name>
    <name type="common">Swimming crab</name>
    <name type="synonym">Neptunus trituberculatus</name>
    <dbReference type="NCBI Taxonomy" id="210409"/>
    <lineage>
        <taxon>Eukaryota</taxon>
        <taxon>Metazoa</taxon>
        <taxon>Ecdysozoa</taxon>
        <taxon>Arthropoda</taxon>
        <taxon>Crustacea</taxon>
        <taxon>Multicrustacea</taxon>
        <taxon>Malacostraca</taxon>
        <taxon>Eumalacostraca</taxon>
        <taxon>Eucarida</taxon>
        <taxon>Decapoda</taxon>
        <taxon>Pleocyemata</taxon>
        <taxon>Brachyura</taxon>
        <taxon>Eubrachyura</taxon>
        <taxon>Portunoidea</taxon>
        <taxon>Portunidae</taxon>
        <taxon>Portuninae</taxon>
        <taxon>Portunus</taxon>
    </lineage>
</organism>
<proteinExistence type="predicted"/>
<dbReference type="EMBL" id="VSRR010036417">
    <property type="protein sequence ID" value="MPC73245.1"/>
    <property type="molecule type" value="Genomic_DNA"/>
</dbReference>
<reference evidence="1 2" key="1">
    <citation type="submission" date="2019-05" db="EMBL/GenBank/DDBJ databases">
        <title>Another draft genome of Portunus trituberculatus and its Hox gene families provides insights of decapod evolution.</title>
        <authorList>
            <person name="Jeong J.-H."/>
            <person name="Song I."/>
            <person name="Kim S."/>
            <person name="Choi T."/>
            <person name="Kim D."/>
            <person name="Ryu S."/>
            <person name="Kim W."/>
        </authorList>
    </citation>
    <scope>NUCLEOTIDE SEQUENCE [LARGE SCALE GENOMIC DNA]</scope>
    <source>
        <tissue evidence="1">Muscle</tissue>
    </source>
</reference>
<name>A0A5B7HTY3_PORTR</name>
<gene>
    <name evidence="1" type="ORF">E2C01_067567</name>
</gene>
<dbReference type="AlphaFoldDB" id="A0A5B7HTY3"/>
<protein>
    <submittedName>
        <fullName evidence="1">Uncharacterized protein</fullName>
    </submittedName>
</protein>
<comment type="caution">
    <text evidence="1">The sequence shown here is derived from an EMBL/GenBank/DDBJ whole genome shotgun (WGS) entry which is preliminary data.</text>
</comment>
<keyword evidence="2" id="KW-1185">Reference proteome</keyword>
<evidence type="ECO:0000313" key="2">
    <source>
        <dbReference type="Proteomes" id="UP000324222"/>
    </source>
</evidence>
<accession>A0A5B7HTY3</accession>
<sequence>MYTYLPERNIAANFSSGSISSVTKAISSQVSREVRLGEEEADIFIGGDKSQVEPVRLYAQHVPRADGGHDYMYIYSAVKKGR</sequence>
<dbReference type="Proteomes" id="UP000324222">
    <property type="component" value="Unassembled WGS sequence"/>
</dbReference>
<evidence type="ECO:0000313" key="1">
    <source>
        <dbReference type="EMBL" id="MPC73245.1"/>
    </source>
</evidence>